<dbReference type="Proteomes" id="UP000504608">
    <property type="component" value="Unplaced"/>
</dbReference>
<dbReference type="SMART" id="SM00271">
    <property type="entry name" value="DnaJ"/>
    <property type="match status" value="1"/>
</dbReference>
<feature type="compositionally biased region" description="Polar residues" evidence="1">
    <location>
        <begin position="16"/>
        <end position="25"/>
    </location>
</feature>
<evidence type="ECO:0000256" key="1">
    <source>
        <dbReference type="SAM" id="MobiDB-lite"/>
    </source>
</evidence>
<dbReference type="GO" id="GO:0009507">
    <property type="term" value="C:chloroplast"/>
    <property type="evidence" value="ECO:0007669"/>
    <property type="project" value="TreeGrafter"/>
</dbReference>
<dbReference type="PANTHER" id="PTHR45090">
    <property type="entry name" value="CHAPERONE PROTEIN DNAJ 20 CHLOROPLASTIC"/>
    <property type="match status" value="1"/>
</dbReference>
<gene>
    <name evidence="4" type="primary">LOC111486574</name>
</gene>
<dbReference type="AlphaFoldDB" id="A0A6J1JPJ3"/>
<dbReference type="InterPro" id="IPR053232">
    <property type="entry name" value="DnaJ_C/III_chloroplastic"/>
</dbReference>
<dbReference type="OrthoDB" id="10250354at2759"/>
<proteinExistence type="predicted"/>
<evidence type="ECO:0000313" key="3">
    <source>
        <dbReference type="Proteomes" id="UP000504608"/>
    </source>
</evidence>
<feature type="domain" description="J" evidence="2">
    <location>
        <begin position="36"/>
        <end position="106"/>
    </location>
</feature>
<reference evidence="4" key="1">
    <citation type="submission" date="2025-08" db="UniProtKB">
        <authorList>
            <consortium name="RefSeq"/>
        </authorList>
    </citation>
    <scope>IDENTIFICATION</scope>
    <source>
        <tissue evidence="4">Young leaves</tissue>
    </source>
</reference>
<organism evidence="3 4">
    <name type="scientific">Cucurbita maxima</name>
    <name type="common">Pumpkin</name>
    <name type="synonym">Winter squash</name>
    <dbReference type="NCBI Taxonomy" id="3661"/>
    <lineage>
        <taxon>Eukaryota</taxon>
        <taxon>Viridiplantae</taxon>
        <taxon>Streptophyta</taxon>
        <taxon>Embryophyta</taxon>
        <taxon>Tracheophyta</taxon>
        <taxon>Spermatophyta</taxon>
        <taxon>Magnoliopsida</taxon>
        <taxon>eudicotyledons</taxon>
        <taxon>Gunneridae</taxon>
        <taxon>Pentapetalae</taxon>
        <taxon>rosids</taxon>
        <taxon>fabids</taxon>
        <taxon>Cucurbitales</taxon>
        <taxon>Cucurbitaceae</taxon>
        <taxon>Cucurbiteae</taxon>
        <taxon>Cucurbita</taxon>
    </lineage>
</organism>
<dbReference type="CDD" id="cd06257">
    <property type="entry name" value="DnaJ"/>
    <property type="match status" value="1"/>
</dbReference>
<dbReference type="PANTHER" id="PTHR45090:SF8">
    <property type="entry name" value="J DOMAIN-CONTAINING PROTEIN"/>
    <property type="match status" value="1"/>
</dbReference>
<dbReference type="KEGG" id="cmax:111486574"/>
<dbReference type="GeneID" id="111486574"/>
<dbReference type="InterPro" id="IPR036869">
    <property type="entry name" value="J_dom_sf"/>
</dbReference>
<protein>
    <submittedName>
        <fullName evidence="4">Chaperone protein dnaJ 20, chloroplastic-like</fullName>
    </submittedName>
</protein>
<dbReference type="PROSITE" id="PS50076">
    <property type="entry name" value="DNAJ_2"/>
    <property type="match status" value="1"/>
</dbReference>
<evidence type="ECO:0000313" key="4">
    <source>
        <dbReference type="RefSeq" id="XP_022989514.1"/>
    </source>
</evidence>
<dbReference type="Pfam" id="PF00226">
    <property type="entry name" value="DnaJ"/>
    <property type="match status" value="1"/>
</dbReference>
<name>A0A6J1JPJ3_CUCMA</name>
<dbReference type="Gene3D" id="1.10.287.110">
    <property type="entry name" value="DnaJ domain"/>
    <property type="match status" value="1"/>
</dbReference>
<accession>A0A6J1JPJ3</accession>
<feature type="region of interest" description="Disordered" evidence="1">
    <location>
        <begin position="1"/>
        <end position="25"/>
    </location>
</feature>
<dbReference type="SUPFAM" id="SSF46565">
    <property type="entry name" value="Chaperone J-domain"/>
    <property type="match status" value="1"/>
</dbReference>
<keyword evidence="3" id="KW-1185">Reference proteome</keyword>
<evidence type="ECO:0000259" key="2">
    <source>
        <dbReference type="PROSITE" id="PS50076"/>
    </source>
</evidence>
<sequence>MFSPPNPSLRAGFCSPLSSQNKTTRPVMSVSCKGTDYYTLLSVSDGCHASNEDIKKAYRTKALQYHPDLVCDPSLKDKCTRMFVQLNAAYKTLSDPVLRREYDDSLMGLKGNHHGTSTGFKGDYRDLWQRQILELNQRSNLRRNWSLSSWGGRMRAQNRWKCE</sequence>
<dbReference type="InterPro" id="IPR001623">
    <property type="entry name" value="DnaJ_domain"/>
</dbReference>
<dbReference type="RefSeq" id="XP_022989514.1">
    <property type="nucleotide sequence ID" value="XM_023133746.1"/>
</dbReference>
<dbReference type="PRINTS" id="PR00625">
    <property type="entry name" value="JDOMAIN"/>
</dbReference>